<comment type="caution">
    <text evidence="2">The sequence shown here is derived from an EMBL/GenBank/DDBJ whole genome shotgun (WGS) entry which is preliminary data.</text>
</comment>
<dbReference type="EMBL" id="JBBPBN010000008">
    <property type="protein sequence ID" value="KAK9033134.1"/>
    <property type="molecule type" value="Genomic_DNA"/>
</dbReference>
<gene>
    <name evidence="2" type="ORF">V6N11_018171</name>
</gene>
<evidence type="ECO:0000256" key="1">
    <source>
        <dbReference type="SAM" id="MobiDB-lite"/>
    </source>
</evidence>
<organism evidence="2 3">
    <name type="scientific">Hibiscus sabdariffa</name>
    <name type="common">roselle</name>
    <dbReference type="NCBI Taxonomy" id="183260"/>
    <lineage>
        <taxon>Eukaryota</taxon>
        <taxon>Viridiplantae</taxon>
        <taxon>Streptophyta</taxon>
        <taxon>Embryophyta</taxon>
        <taxon>Tracheophyta</taxon>
        <taxon>Spermatophyta</taxon>
        <taxon>Magnoliopsida</taxon>
        <taxon>eudicotyledons</taxon>
        <taxon>Gunneridae</taxon>
        <taxon>Pentapetalae</taxon>
        <taxon>rosids</taxon>
        <taxon>malvids</taxon>
        <taxon>Malvales</taxon>
        <taxon>Malvaceae</taxon>
        <taxon>Malvoideae</taxon>
        <taxon>Hibiscus</taxon>
    </lineage>
</organism>
<name>A0ABR2T6T1_9ROSI</name>
<evidence type="ECO:0000313" key="3">
    <source>
        <dbReference type="Proteomes" id="UP001396334"/>
    </source>
</evidence>
<evidence type="ECO:0000313" key="2">
    <source>
        <dbReference type="EMBL" id="KAK9033134.1"/>
    </source>
</evidence>
<sequence>MMSDLKSTKKKTSESGKLIQKEESRSDSESAMKETKSWPLDRSGSSLSYKVKDCMGNENFTIFDSKLGDFNRHLGEEEMQSLPRSHPTWDEVVTNNNQGQCLHTDPVQPKDQYQAREVGVGQLSGSRSAMPIISSAQDHGQVANAGTCQQSGLSDPNQAPNRYTTTWRWIPHWLFQVKAFLGMNR</sequence>
<protein>
    <submittedName>
        <fullName evidence="2">Uncharacterized protein</fullName>
    </submittedName>
</protein>
<proteinExistence type="predicted"/>
<keyword evidence="3" id="KW-1185">Reference proteome</keyword>
<reference evidence="2 3" key="1">
    <citation type="journal article" date="2024" name="G3 (Bethesda)">
        <title>Genome assembly of Hibiscus sabdariffa L. provides insights into metabolisms of medicinal natural products.</title>
        <authorList>
            <person name="Kim T."/>
        </authorList>
    </citation>
    <scope>NUCLEOTIDE SEQUENCE [LARGE SCALE GENOMIC DNA]</scope>
    <source>
        <strain evidence="2">TK-2024</strain>
        <tissue evidence="2">Old leaves</tissue>
    </source>
</reference>
<feature type="region of interest" description="Disordered" evidence="1">
    <location>
        <begin position="1"/>
        <end position="42"/>
    </location>
</feature>
<accession>A0ABR2T6T1</accession>
<dbReference type="Proteomes" id="UP001396334">
    <property type="component" value="Unassembled WGS sequence"/>
</dbReference>
<feature type="compositionally biased region" description="Basic and acidic residues" evidence="1">
    <location>
        <begin position="11"/>
        <end position="36"/>
    </location>
</feature>